<keyword evidence="5" id="KW-1185">Reference proteome</keyword>
<dbReference type="InterPro" id="IPR038765">
    <property type="entry name" value="Papain-like_cys_pep_sf"/>
</dbReference>
<feature type="region of interest" description="Disordered" evidence="1">
    <location>
        <begin position="435"/>
        <end position="466"/>
    </location>
</feature>
<evidence type="ECO:0000256" key="1">
    <source>
        <dbReference type="SAM" id="MobiDB-lite"/>
    </source>
</evidence>
<evidence type="ECO:0000313" key="5">
    <source>
        <dbReference type="Proteomes" id="UP001224418"/>
    </source>
</evidence>
<dbReference type="InterPro" id="IPR002931">
    <property type="entry name" value="Transglutaminase-like"/>
</dbReference>
<organism evidence="4 5">
    <name type="scientific">Hathewaya limosa</name>
    <name type="common">Clostridium limosum</name>
    <dbReference type="NCBI Taxonomy" id="1536"/>
    <lineage>
        <taxon>Bacteria</taxon>
        <taxon>Bacillati</taxon>
        <taxon>Bacillota</taxon>
        <taxon>Clostridia</taxon>
        <taxon>Eubacteriales</taxon>
        <taxon>Clostridiaceae</taxon>
        <taxon>Hathewaya</taxon>
    </lineage>
</organism>
<dbReference type="Pfam" id="PF20578">
    <property type="entry name" value="aBig_2"/>
    <property type="match status" value="3"/>
</dbReference>
<reference evidence="4 5" key="1">
    <citation type="submission" date="2023-07" db="EMBL/GenBank/DDBJ databases">
        <title>Genomic Encyclopedia of Type Strains, Phase IV (KMG-IV): sequencing the most valuable type-strain genomes for metagenomic binning, comparative biology and taxonomic classification.</title>
        <authorList>
            <person name="Goeker M."/>
        </authorList>
    </citation>
    <scope>NUCLEOTIDE SEQUENCE [LARGE SCALE GENOMIC DNA]</scope>
    <source>
        <strain evidence="4 5">DSM 1400</strain>
    </source>
</reference>
<gene>
    <name evidence="4" type="ORF">QOZ93_002513</name>
</gene>
<dbReference type="SUPFAM" id="SSF54001">
    <property type="entry name" value="Cysteine proteinases"/>
    <property type="match status" value="1"/>
</dbReference>
<feature type="signal peptide" evidence="2">
    <location>
        <begin position="1"/>
        <end position="25"/>
    </location>
</feature>
<keyword evidence="2" id="KW-0732">Signal</keyword>
<feature type="domain" description="Transglutaminase-like" evidence="3">
    <location>
        <begin position="1002"/>
        <end position="1063"/>
    </location>
</feature>
<evidence type="ECO:0000313" key="4">
    <source>
        <dbReference type="EMBL" id="MDQ0480763.1"/>
    </source>
</evidence>
<protein>
    <recommendedName>
        <fullName evidence="3">Transglutaminase-like domain-containing protein</fullName>
    </recommendedName>
</protein>
<feature type="region of interest" description="Disordered" evidence="1">
    <location>
        <begin position="498"/>
        <end position="575"/>
    </location>
</feature>
<accession>A0ABU0JUI1</accession>
<dbReference type="InterPro" id="IPR046780">
    <property type="entry name" value="aBig_2"/>
</dbReference>
<dbReference type="RefSeq" id="WP_307356895.1">
    <property type="nucleotide sequence ID" value="NZ_JAUSWN010000027.1"/>
</dbReference>
<dbReference type="Pfam" id="PF01841">
    <property type="entry name" value="Transglut_core"/>
    <property type="match status" value="1"/>
</dbReference>
<name>A0ABU0JUI1_HATLI</name>
<evidence type="ECO:0000259" key="3">
    <source>
        <dbReference type="SMART" id="SM00460"/>
    </source>
</evidence>
<dbReference type="EMBL" id="JAUSWN010000027">
    <property type="protein sequence ID" value="MDQ0480763.1"/>
    <property type="molecule type" value="Genomic_DNA"/>
</dbReference>
<dbReference type="Gene3D" id="3.10.620.30">
    <property type="match status" value="1"/>
</dbReference>
<comment type="caution">
    <text evidence="4">The sequence shown here is derived from an EMBL/GenBank/DDBJ whole genome shotgun (WGS) entry which is preliminary data.</text>
</comment>
<proteinExistence type="predicted"/>
<sequence length="1207" mass="138462">MKKNFLTSVIAMALTVNICASTIFATEISMWKNVKSGIDEVGQNIAIKVSNEPVNLKNLNEKDISLDKKIQVVKENTTDNKNKKDNNVKKEDVVDLSKKSIEELYKDAYYATTKCLNLRTQESIKEARDMIARIPSNLQWAIGEFSKQVDSIQQPIFEKIIETLEKAKELKSQLSINESRKLIKDVIEDQYKATWSAELDKVQQEKISNLVKSIQRASIKNDSESWKIANEEMKDIDTVEYNDGVKQWIYTYRKQIDVEIVGVKELTNKYSEVICNELTKEEIKDILKCSNKDELIKYLKDINADKNKAFNAGRYWASKRVDTGSWEIQTKLNIEDKQKSDEIKQNKLEKEKAELEKKKQEAKEKQAIKEKAEKEAKEKEEAKIEAEKQEKKLKEQIELAKDTEKLKLEKELKEAQEKAKIAAKEAKEKEEARIRADQEAKEKQLVKEKAEKEAKEKEKAKIETEKEAKKLEEQLKLAKDAEKLKLEKELKEAQEKAKIAAKEAEEREEARIKADQEAKEKQLAKEKAEKEAKEKQVEQEKMEKEAKEKEEARIKKEKEEQQAAKEKAELERQRQEEKVKIQLENQNKLNEAKQALELKNIDEIESNLNLPITGENEVQIKWESSRKDIIDNTGRVVRPKANQGNMVVTLNAILSLNGIVENKQFMVTVKAEDFTNEEYVEKSFNNLDIKGNLQGVVDNIKLCNEDDENKVSIIWNSSNESIISNDGIVTRSDKDENVILTATLSKGEVSKVKTFNIVVKAKEENIEKELQLANNALEISNVDNIEKDINLKTFLNDINITWTSSDEGIISSNGKVIRPQFGEKDRLVTLTATLSKKDKSITKEFNLTVKAEKQLVANSGEEFNNIIKEAVRSLKQSISIKVPKYDKNIYNFDHWNDAMVELGGEDYGKPTASASIRGYQGQAEQEITIKFTYMRDITTVRKQKEAVEEEVKRIVKEVIKDGMTDFQKELALHDYIVKNADYNMAGLNKNPIDLEDHNAYGVLILHKGVCESYAKAMQLLLKEVGIECKYATGKSKHDGRPGGGHAWNMVKLDNEWYNLDATWDDPVSDRNGTNIVVEGSTITPVIHTYFNVTDNVLNQDHIRGDYEERNYPRCTSTKYAYDNMDIDEYTNDGKVIPKVTNKEELDKLILEALKTKKSSLYLRIKGLNMTQKQLSEEVKVVANGKFGLGWETLSSDKNHVLYKFNWV</sequence>
<dbReference type="PANTHER" id="PTHR46333:SF2">
    <property type="entry name" value="CYTOKINESIS PROTEIN 3"/>
    <property type="match status" value="1"/>
</dbReference>
<dbReference type="PANTHER" id="PTHR46333">
    <property type="entry name" value="CYTOKINESIS PROTEIN 3"/>
    <property type="match status" value="1"/>
</dbReference>
<feature type="chain" id="PRO_5045566489" description="Transglutaminase-like domain-containing protein" evidence="2">
    <location>
        <begin position="26"/>
        <end position="1207"/>
    </location>
</feature>
<evidence type="ECO:0000256" key="2">
    <source>
        <dbReference type="SAM" id="SignalP"/>
    </source>
</evidence>
<dbReference type="InterPro" id="IPR052557">
    <property type="entry name" value="CAP/Cytokinesis_protein"/>
</dbReference>
<dbReference type="Proteomes" id="UP001224418">
    <property type="component" value="Unassembled WGS sequence"/>
</dbReference>
<dbReference type="SMART" id="SM00460">
    <property type="entry name" value="TGc"/>
    <property type="match status" value="1"/>
</dbReference>